<dbReference type="GO" id="GO:0005737">
    <property type="term" value="C:cytoplasm"/>
    <property type="evidence" value="ECO:0007669"/>
    <property type="project" value="TreeGrafter"/>
</dbReference>
<dbReference type="InterPro" id="IPR051908">
    <property type="entry name" value="Ribosomal_N-acetyltransferase"/>
</dbReference>
<keyword evidence="3" id="KW-1185">Reference proteome</keyword>
<evidence type="ECO:0000259" key="1">
    <source>
        <dbReference type="PROSITE" id="PS51186"/>
    </source>
</evidence>
<evidence type="ECO:0000313" key="2">
    <source>
        <dbReference type="EMBL" id="QIS12378.1"/>
    </source>
</evidence>
<dbReference type="PANTHER" id="PTHR43441:SF10">
    <property type="entry name" value="ACETYLTRANSFERASE"/>
    <property type="match status" value="1"/>
</dbReference>
<keyword evidence="2" id="KW-0808">Transferase</keyword>
<dbReference type="InterPro" id="IPR016181">
    <property type="entry name" value="Acyl_CoA_acyltransferase"/>
</dbReference>
<organism evidence="2 3">
    <name type="scientific">Nocardia arthritidis</name>
    <dbReference type="NCBI Taxonomy" id="228602"/>
    <lineage>
        <taxon>Bacteria</taxon>
        <taxon>Bacillati</taxon>
        <taxon>Actinomycetota</taxon>
        <taxon>Actinomycetes</taxon>
        <taxon>Mycobacteriales</taxon>
        <taxon>Nocardiaceae</taxon>
        <taxon>Nocardia</taxon>
    </lineage>
</organism>
<dbReference type="Proteomes" id="UP000503540">
    <property type="component" value="Chromosome"/>
</dbReference>
<dbReference type="Pfam" id="PF13302">
    <property type="entry name" value="Acetyltransf_3"/>
    <property type="match status" value="1"/>
</dbReference>
<feature type="domain" description="N-acetyltransferase" evidence="1">
    <location>
        <begin position="28"/>
        <end position="185"/>
    </location>
</feature>
<dbReference type="RefSeq" id="WP_167475069.1">
    <property type="nucleotide sequence ID" value="NZ_CP046172.1"/>
</dbReference>
<dbReference type="EMBL" id="CP046172">
    <property type="protein sequence ID" value="QIS12378.1"/>
    <property type="molecule type" value="Genomic_DNA"/>
</dbReference>
<dbReference type="KEGG" id="nah:F5544_22580"/>
<dbReference type="GO" id="GO:1990189">
    <property type="term" value="F:protein N-terminal-serine acetyltransferase activity"/>
    <property type="evidence" value="ECO:0007669"/>
    <property type="project" value="TreeGrafter"/>
</dbReference>
<dbReference type="AlphaFoldDB" id="A0A6G9YGQ4"/>
<dbReference type="Gene3D" id="3.40.630.30">
    <property type="match status" value="1"/>
</dbReference>
<dbReference type="GO" id="GO:0008999">
    <property type="term" value="F:protein-N-terminal-alanine acetyltransferase activity"/>
    <property type="evidence" value="ECO:0007669"/>
    <property type="project" value="TreeGrafter"/>
</dbReference>
<reference evidence="2 3" key="1">
    <citation type="journal article" date="2019" name="ACS Chem. Biol.">
        <title>Identification and Mobilization of a Cryptic Antibiotic Biosynthesis Gene Locus from a Human-Pathogenic Nocardia Isolate.</title>
        <authorList>
            <person name="Herisse M."/>
            <person name="Ishida K."/>
            <person name="Porter J.L."/>
            <person name="Howden B."/>
            <person name="Hertweck C."/>
            <person name="Stinear T.P."/>
            <person name="Pidot S.J."/>
        </authorList>
    </citation>
    <scope>NUCLEOTIDE SEQUENCE [LARGE SCALE GENOMIC DNA]</scope>
    <source>
        <strain evidence="2 3">AUSMDU00012717</strain>
    </source>
</reference>
<sequence>MAVRVPGLVDVEKLRRTAQPTLSTKDGLLLRPFRADDAPDVLIAYTDPVTRQWHNRLVDTEDDARKLIEEWLQGWTAGTDALWAVIDGDTFAARIGLRRFSIRDASAEIGYWAMPNARGRGVVPRAVDAVTGWAFDEIGFHRIELNHSVHNPASCRVAEKTGFALEGVKRAAAMHADGWHDMHLHAKVAH</sequence>
<gene>
    <name evidence="2" type="ORF">F5544_22580</name>
</gene>
<name>A0A6G9YGQ4_9NOCA</name>
<dbReference type="PANTHER" id="PTHR43441">
    <property type="entry name" value="RIBOSOMAL-PROTEIN-SERINE ACETYLTRANSFERASE"/>
    <property type="match status" value="1"/>
</dbReference>
<protein>
    <submittedName>
        <fullName evidence="2">GNAT family N-acetyltransferase</fullName>
    </submittedName>
</protein>
<proteinExistence type="predicted"/>
<evidence type="ECO:0000313" key="3">
    <source>
        <dbReference type="Proteomes" id="UP000503540"/>
    </source>
</evidence>
<dbReference type="PROSITE" id="PS51186">
    <property type="entry name" value="GNAT"/>
    <property type="match status" value="1"/>
</dbReference>
<dbReference type="SUPFAM" id="SSF55729">
    <property type="entry name" value="Acyl-CoA N-acyltransferases (Nat)"/>
    <property type="match status" value="1"/>
</dbReference>
<accession>A0A6G9YGQ4</accession>
<dbReference type="InterPro" id="IPR000182">
    <property type="entry name" value="GNAT_dom"/>
</dbReference>